<dbReference type="Proteomes" id="UP000296883">
    <property type="component" value="Chromosome"/>
</dbReference>
<gene>
    <name evidence="10 15" type="primary">miaA</name>
    <name evidence="15" type="ORF">E4031_04250</name>
    <name evidence="14" type="ORF">E4Z98_08255</name>
</gene>
<dbReference type="EMBL" id="SRHU01000015">
    <property type="protein sequence ID" value="TFZ41996.1"/>
    <property type="molecule type" value="Genomic_DNA"/>
</dbReference>
<comment type="function">
    <text evidence="2 10 12">Catalyzes the transfer of a dimethylallyl group onto the adenine at position 37 in tRNAs that read codons beginning with uridine, leading to the formation of N6-(dimethylallyl)adenosine (i(6)A).</text>
</comment>
<sequence length="321" mass="36606">MTKPKLMVIVGPTAVGKTALSVSLAQTFNGEIISGDSLQVYQQLDIGTAKATKEEQAGIPHYLLDEIPLEGSYSASDFQQGARRYIEEIISRGKTPIIVGGTGLYIQSLLFDFELGANEGTVTEDEKQAFRDKWETIMLTEGRNKPWQYLQQIDPEAAAIIHENNTRRVIRAIELKELFGCSITDQQVDFSNLENALYDVKLIGLTTDRELLYERINQRVDMMMTQGLMEEVQLLADKRHVQGAQGIGYKEFFPYLDGRMSLEEAIEQVKQNSRRYAKRQLTWFRNRMPVEWWDLVQYPEKQTELEAAISKWLASEGGTHD</sequence>
<feature type="binding site" evidence="10">
    <location>
        <begin position="13"/>
        <end position="18"/>
    </location>
    <ligand>
        <name>substrate</name>
    </ligand>
</feature>
<reference evidence="14 16" key="2">
    <citation type="journal article" date="2020" name="Int. J. Syst. Evol. Microbiol.">
        <title>Vagococcus xieshaowenii sp. nov., isolated from snow finch (Montifringilla taczanowskii) cloacal content.</title>
        <authorList>
            <person name="Ge Y."/>
            <person name="Yang J."/>
            <person name="Lai X.H."/>
            <person name="Zhang G."/>
            <person name="Jin D."/>
            <person name="Lu S."/>
            <person name="Wang B."/>
            <person name="Huang Y."/>
            <person name="Huang Y."/>
            <person name="Ren Z."/>
            <person name="Zhang X."/>
            <person name="Xu J."/>
        </authorList>
    </citation>
    <scope>NUCLEOTIDE SEQUENCE [LARGE SCALE GENOMIC DNA]</scope>
    <source>
        <strain evidence="14">Personal::cf-49</strain>
        <strain evidence="16">personal::cf-49</strain>
    </source>
</reference>
<dbReference type="EC" id="2.5.1.75" evidence="10"/>
<dbReference type="NCBIfam" id="TIGR00174">
    <property type="entry name" value="miaA"/>
    <property type="match status" value="1"/>
</dbReference>
<dbReference type="Gene3D" id="3.40.50.300">
    <property type="entry name" value="P-loop containing nucleotide triphosphate hydrolases"/>
    <property type="match status" value="1"/>
</dbReference>
<organism evidence="15 17">
    <name type="scientific">Vagococcus xieshaowenii</name>
    <dbReference type="NCBI Taxonomy" id="2562451"/>
    <lineage>
        <taxon>Bacteria</taxon>
        <taxon>Bacillati</taxon>
        <taxon>Bacillota</taxon>
        <taxon>Bacilli</taxon>
        <taxon>Lactobacillales</taxon>
        <taxon>Enterococcaceae</taxon>
        <taxon>Vagococcus</taxon>
    </lineage>
</organism>
<dbReference type="InterPro" id="IPR018022">
    <property type="entry name" value="IPT"/>
</dbReference>
<comment type="subunit">
    <text evidence="10">Monomer.</text>
</comment>
<evidence type="ECO:0000256" key="13">
    <source>
        <dbReference type="RuleBase" id="RU003785"/>
    </source>
</evidence>
<reference evidence="15 17" key="1">
    <citation type="submission" date="2019-03" db="EMBL/GenBank/DDBJ databases">
        <title>Vagococcus sp. was isolated fron gut of Carduelis flavirostris.</title>
        <authorList>
            <person name="Ge Y."/>
        </authorList>
    </citation>
    <scope>NUCLEOTIDE SEQUENCE [LARGE SCALE GENOMIC DNA]</scope>
    <source>
        <strain evidence="15 17">CF-210</strain>
    </source>
</reference>
<keyword evidence="7 10" id="KW-0067">ATP-binding</keyword>
<protein>
    <recommendedName>
        <fullName evidence="10">tRNA dimethylallyltransferase</fullName>
        <ecNumber evidence="10">2.5.1.75</ecNumber>
    </recommendedName>
    <alternativeName>
        <fullName evidence="10">Dimethylallyl diphosphate:tRNA dimethylallyltransferase</fullName>
        <shortName evidence="10">DMAPP:tRNA dimethylallyltransferase</shortName>
        <shortName evidence="10">DMATase</shortName>
    </alternativeName>
    <alternativeName>
        <fullName evidence="10">Isopentenyl-diphosphate:tRNA isopentenyltransferase</fullName>
        <shortName evidence="10">IPP transferase</shortName>
        <shortName evidence="10">IPPT</shortName>
        <shortName evidence="10">IPTase</shortName>
    </alternativeName>
</protein>
<dbReference type="PANTHER" id="PTHR11088">
    <property type="entry name" value="TRNA DIMETHYLALLYLTRANSFERASE"/>
    <property type="match status" value="1"/>
</dbReference>
<dbReference type="RefSeq" id="WP_135254226.1">
    <property type="nucleotide sequence ID" value="NZ_CP038865.1"/>
</dbReference>
<dbReference type="Proteomes" id="UP000297725">
    <property type="component" value="Unassembled WGS sequence"/>
</dbReference>
<dbReference type="Pfam" id="PF01715">
    <property type="entry name" value="IPPT"/>
    <property type="match status" value="1"/>
</dbReference>
<evidence type="ECO:0000256" key="12">
    <source>
        <dbReference type="RuleBase" id="RU003784"/>
    </source>
</evidence>
<proteinExistence type="inferred from homology"/>
<comment type="caution">
    <text evidence="10">Lacks conserved residue(s) required for the propagation of feature annotation.</text>
</comment>
<dbReference type="InterPro" id="IPR039657">
    <property type="entry name" value="Dimethylallyltransferase"/>
</dbReference>
<comment type="catalytic activity">
    <reaction evidence="9 10 11">
        <text>adenosine(37) in tRNA + dimethylallyl diphosphate = N(6)-dimethylallyladenosine(37) in tRNA + diphosphate</text>
        <dbReference type="Rhea" id="RHEA:26482"/>
        <dbReference type="Rhea" id="RHEA-COMP:10162"/>
        <dbReference type="Rhea" id="RHEA-COMP:10375"/>
        <dbReference type="ChEBI" id="CHEBI:33019"/>
        <dbReference type="ChEBI" id="CHEBI:57623"/>
        <dbReference type="ChEBI" id="CHEBI:74411"/>
        <dbReference type="ChEBI" id="CHEBI:74415"/>
        <dbReference type="EC" id="2.5.1.75"/>
    </reaction>
</comment>
<dbReference type="InterPro" id="IPR027417">
    <property type="entry name" value="P-loop_NTPase"/>
</dbReference>
<comment type="similarity">
    <text evidence="3 10 13">Belongs to the IPP transferase family.</text>
</comment>
<evidence type="ECO:0000256" key="7">
    <source>
        <dbReference type="ARBA" id="ARBA00022840"/>
    </source>
</evidence>
<evidence type="ECO:0000256" key="10">
    <source>
        <dbReference type="HAMAP-Rule" id="MF_00185"/>
    </source>
</evidence>
<name>A0AAJ5JMI0_9ENTE</name>
<feature type="site" description="Interaction with substrate tRNA" evidence="10">
    <location>
        <position position="102"/>
    </location>
</feature>
<dbReference type="Gene3D" id="1.10.20.140">
    <property type="match status" value="1"/>
</dbReference>
<accession>A0AAJ5JMI0</accession>
<comment type="cofactor">
    <cofactor evidence="1 10">
        <name>Mg(2+)</name>
        <dbReference type="ChEBI" id="CHEBI:18420"/>
    </cofactor>
</comment>
<evidence type="ECO:0000256" key="1">
    <source>
        <dbReference type="ARBA" id="ARBA00001946"/>
    </source>
</evidence>
<dbReference type="AlphaFoldDB" id="A0AAJ5JMI0"/>
<evidence type="ECO:0000256" key="9">
    <source>
        <dbReference type="ARBA" id="ARBA00049563"/>
    </source>
</evidence>
<dbReference type="EMBL" id="CP038865">
    <property type="protein sequence ID" value="QCA29309.1"/>
    <property type="molecule type" value="Genomic_DNA"/>
</dbReference>
<evidence type="ECO:0000256" key="11">
    <source>
        <dbReference type="RuleBase" id="RU003783"/>
    </source>
</evidence>
<keyword evidence="4 10" id="KW-0808">Transferase</keyword>
<evidence type="ECO:0000313" key="14">
    <source>
        <dbReference type="EMBL" id="QCA29309.1"/>
    </source>
</evidence>
<evidence type="ECO:0000256" key="5">
    <source>
        <dbReference type="ARBA" id="ARBA00022694"/>
    </source>
</evidence>
<feature type="site" description="Interaction with substrate tRNA" evidence="10">
    <location>
        <position position="131"/>
    </location>
</feature>
<evidence type="ECO:0000256" key="8">
    <source>
        <dbReference type="ARBA" id="ARBA00022842"/>
    </source>
</evidence>
<keyword evidence="6 10" id="KW-0547">Nucleotide-binding</keyword>
<keyword evidence="16" id="KW-1185">Reference proteome</keyword>
<evidence type="ECO:0000256" key="6">
    <source>
        <dbReference type="ARBA" id="ARBA00022741"/>
    </source>
</evidence>
<keyword evidence="8 10" id="KW-0460">Magnesium</keyword>
<dbReference type="HAMAP" id="MF_00185">
    <property type="entry name" value="IPP_trans"/>
    <property type="match status" value="1"/>
</dbReference>
<feature type="binding site" evidence="10">
    <location>
        <begin position="11"/>
        <end position="18"/>
    </location>
    <ligand>
        <name>ATP</name>
        <dbReference type="ChEBI" id="CHEBI:30616"/>
    </ligand>
</feature>
<keyword evidence="5 10" id="KW-0819">tRNA processing</keyword>
<evidence type="ECO:0000313" key="15">
    <source>
        <dbReference type="EMBL" id="TFZ41996.1"/>
    </source>
</evidence>
<dbReference type="GO" id="GO:0052381">
    <property type="term" value="F:tRNA dimethylallyltransferase activity"/>
    <property type="evidence" value="ECO:0007669"/>
    <property type="project" value="UniProtKB-UniRule"/>
</dbReference>
<evidence type="ECO:0000256" key="4">
    <source>
        <dbReference type="ARBA" id="ARBA00022679"/>
    </source>
</evidence>
<dbReference type="SUPFAM" id="SSF52540">
    <property type="entry name" value="P-loop containing nucleoside triphosphate hydrolases"/>
    <property type="match status" value="2"/>
</dbReference>
<evidence type="ECO:0000256" key="2">
    <source>
        <dbReference type="ARBA" id="ARBA00003213"/>
    </source>
</evidence>
<dbReference type="PANTHER" id="PTHR11088:SF60">
    <property type="entry name" value="TRNA DIMETHYLALLYLTRANSFERASE"/>
    <property type="match status" value="1"/>
</dbReference>
<dbReference type="GO" id="GO:0005524">
    <property type="term" value="F:ATP binding"/>
    <property type="evidence" value="ECO:0007669"/>
    <property type="project" value="UniProtKB-UniRule"/>
</dbReference>
<feature type="region of interest" description="Interaction with substrate tRNA" evidence="10">
    <location>
        <begin position="36"/>
        <end position="39"/>
    </location>
</feature>
<dbReference type="GO" id="GO:0006400">
    <property type="term" value="P:tRNA modification"/>
    <property type="evidence" value="ECO:0007669"/>
    <property type="project" value="TreeGrafter"/>
</dbReference>
<evidence type="ECO:0000313" key="17">
    <source>
        <dbReference type="Proteomes" id="UP000297725"/>
    </source>
</evidence>
<evidence type="ECO:0000313" key="16">
    <source>
        <dbReference type="Proteomes" id="UP000296883"/>
    </source>
</evidence>
<evidence type="ECO:0000256" key="3">
    <source>
        <dbReference type="ARBA" id="ARBA00005842"/>
    </source>
</evidence>